<evidence type="ECO:0000256" key="1">
    <source>
        <dbReference type="ARBA" id="ARBA00022679"/>
    </source>
</evidence>
<dbReference type="GO" id="GO:0005524">
    <property type="term" value="F:ATP binding"/>
    <property type="evidence" value="ECO:0007669"/>
    <property type="project" value="UniProtKB-UniRule"/>
</dbReference>
<evidence type="ECO:0000256" key="3">
    <source>
        <dbReference type="PROSITE-ProRule" id="PRU10133"/>
    </source>
</evidence>
<keyword evidence="2 4" id="KW-0833">Ubl conjugation pathway</keyword>
<dbReference type="AlphaFoldDB" id="A0AAV6UP05"/>
<keyword evidence="1" id="KW-0808">Transferase</keyword>
<dbReference type="InterPro" id="IPR000608">
    <property type="entry name" value="UBC"/>
</dbReference>
<reference evidence="6 7" key="1">
    <citation type="journal article" date="2022" name="Nat. Ecol. Evol.">
        <title>A masculinizing supergene underlies an exaggerated male reproductive morph in a spider.</title>
        <authorList>
            <person name="Hendrickx F."/>
            <person name="De Corte Z."/>
            <person name="Sonet G."/>
            <person name="Van Belleghem S.M."/>
            <person name="Kostlbacher S."/>
            <person name="Vangestel C."/>
        </authorList>
    </citation>
    <scope>NUCLEOTIDE SEQUENCE [LARGE SCALE GENOMIC DNA]</scope>
    <source>
        <strain evidence="6">W744_W776</strain>
    </source>
</reference>
<accession>A0AAV6UP05</accession>
<evidence type="ECO:0000313" key="7">
    <source>
        <dbReference type="Proteomes" id="UP000827092"/>
    </source>
</evidence>
<keyword evidence="4" id="KW-0067">ATP-binding</keyword>
<dbReference type="InterPro" id="IPR016135">
    <property type="entry name" value="UBQ-conjugating_enzyme/RWD"/>
</dbReference>
<feature type="active site" description="Glycyl thioester intermediate" evidence="3">
    <location>
        <position position="143"/>
    </location>
</feature>
<proteinExistence type="inferred from homology"/>
<dbReference type="Proteomes" id="UP000827092">
    <property type="component" value="Unassembled WGS sequence"/>
</dbReference>
<dbReference type="PROSITE" id="PS00183">
    <property type="entry name" value="UBC_1"/>
    <property type="match status" value="1"/>
</dbReference>
<dbReference type="GO" id="GO:0016740">
    <property type="term" value="F:transferase activity"/>
    <property type="evidence" value="ECO:0007669"/>
    <property type="project" value="UniProtKB-KW"/>
</dbReference>
<dbReference type="EMBL" id="JAFNEN010000318">
    <property type="protein sequence ID" value="KAG8185959.1"/>
    <property type="molecule type" value="Genomic_DNA"/>
</dbReference>
<evidence type="ECO:0000256" key="4">
    <source>
        <dbReference type="RuleBase" id="RU362109"/>
    </source>
</evidence>
<keyword evidence="4" id="KW-0547">Nucleotide-binding</keyword>
<comment type="caution">
    <text evidence="6">The sequence shown here is derived from an EMBL/GenBank/DDBJ whole genome shotgun (WGS) entry which is preliminary data.</text>
</comment>
<organism evidence="6 7">
    <name type="scientific">Oedothorax gibbosus</name>
    <dbReference type="NCBI Taxonomy" id="931172"/>
    <lineage>
        <taxon>Eukaryota</taxon>
        <taxon>Metazoa</taxon>
        <taxon>Ecdysozoa</taxon>
        <taxon>Arthropoda</taxon>
        <taxon>Chelicerata</taxon>
        <taxon>Arachnida</taxon>
        <taxon>Araneae</taxon>
        <taxon>Araneomorphae</taxon>
        <taxon>Entelegynae</taxon>
        <taxon>Araneoidea</taxon>
        <taxon>Linyphiidae</taxon>
        <taxon>Erigoninae</taxon>
        <taxon>Oedothorax</taxon>
    </lineage>
</organism>
<comment type="similarity">
    <text evidence="4">Belongs to the ubiquitin-conjugating enzyme family.</text>
</comment>
<protein>
    <recommendedName>
        <fullName evidence="5">UBC core domain-containing protein</fullName>
    </recommendedName>
</protein>
<dbReference type="PROSITE" id="PS50127">
    <property type="entry name" value="UBC_2"/>
    <property type="match status" value="1"/>
</dbReference>
<dbReference type="InterPro" id="IPR023313">
    <property type="entry name" value="UBQ-conjugating_AS"/>
</dbReference>
<sequence length="193" mass="22052">MLFLLSNVQKVNFRVVTASSGVRLSHDCGHFTSTRPSSSTNPSGVAPNTAHLVLRKRSPNWWSEPENACRELLRQISDYRARILQKRSLLRFRAVLRGLADQTPVRSWPQLVLCSFEELLRRLAGRFVPPVFHPNVHLDGQVCLSILDEDKDWNPSMTIKEAMDFWWSIMILKQTRVNFAVVSTPSSTHEELG</sequence>
<evidence type="ECO:0000259" key="5">
    <source>
        <dbReference type="PROSITE" id="PS50127"/>
    </source>
</evidence>
<name>A0AAV6UP05_9ARAC</name>
<dbReference type="SUPFAM" id="SSF54495">
    <property type="entry name" value="UBC-like"/>
    <property type="match status" value="1"/>
</dbReference>
<evidence type="ECO:0000256" key="2">
    <source>
        <dbReference type="ARBA" id="ARBA00022786"/>
    </source>
</evidence>
<gene>
    <name evidence="6" type="ORF">JTE90_003521</name>
</gene>
<dbReference type="Pfam" id="PF00179">
    <property type="entry name" value="UQ_con"/>
    <property type="match status" value="1"/>
</dbReference>
<dbReference type="Gene3D" id="3.10.110.10">
    <property type="entry name" value="Ubiquitin Conjugating Enzyme"/>
    <property type="match status" value="1"/>
</dbReference>
<evidence type="ECO:0000313" key="6">
    <source>
        <dbReference type="EMBL" id="KAG8185959.1"/>
    </source>
</evidence>
<keyword evidence="7" id="KW-1185">Reference proteome</keyword>
<feature type="domain" description="UBC core" evidence="5">
    <location>
        <begin position="49"/>
        <end position="193"/>
    </location>
</feature>